<dbReference type="EMBL" id="LT859958">
    <property type="protein sequence ID" value="SMX54359.1"/>
    <property type="molecule type" value="Genomic_DNA"/>
</dbReference>
<keyword evidence="5" id="KW-1185">Reference proteome</keyword>
<organism evidence="4 5">
    <name type="scientific">Candidatus Brevifilum fermentans</name>
    <dbReference type="NCBI Taxonomy" id="1986204"/>
    <lineage>
        <taxon>Bacteria</taxon>
        <taxon>Bacillati</taxon>
        <taxon>Chloroflexota</taxon>
        <taxon>Anaerolineae</taxon>
        <taxon>Anaerolineales</taxon>
        <taxon>Anaerolineaceae</taxon>
        <taxon>Candidatus Brevifilum</taxon>
    </lineage>
</organism>
<dbReference type="InterPro" id="IPR004474">
    <property type="entry name" value="LytR_CpsA_psr"/>
</dbReference>
<dbReference type="RefSeq" id="WP_087862215.1">
    <property type="nucleotide sequence ID" value="NZ_LT859958.1"/>
</dbReference>
<proteinExistence type="inferred from homology"/>
<keyword evidence="2" id="KW-0812">Transmembrane</keyword>
<dbReference type="Proteomes" id="UP000195514">
    <property type="component" value="Chromosome I"/>
</dbReference>
<dbReference type="OrthoDB" id="153585at2"/>
<sequence>MKSKNKRLYGQALLLIFLTAVFLISSLMIYLGATRFRSMLPIFQLLDGYNEGSLLAPKPDANPGVADLEPFSGVQLYMILGSDYRPEAGLRTDTIILVALDGSSGKASIVSFPRDLWVSIPGYGEQRINTAMQMGGFQLLADTLQTNFGVYPTQYALIDMEGFMKVIDILGGIEVTTDKYTADACETYLNPNKWCEVHPGTITMDRDWALWYVRARYNSSDFDRMRRNQEVVKAIFNKSISPEGLIKMPLLLEIFNTQVESNINPDKILPMVKFAGKINSEEGVRKYIIGPNEVTSWTTPAGASVLLPNTEAIQAILQEALTFD</sequence>
<name>A0A1Y6K6Z2_9CHLR</name>
<protein>
    <recommendedName>
        <fullName evidence="3">Cell envelope-related transcriptional attenuator domain-containing protein</fullName>
    </recommendedName>
</protein>
<dbReference type="InterPro" id="IPR050922">
    <property type="entry name" value="LytR/CpsA/Psr_CW_biosynth"/>
</dbReference>
<dbReference type="AlphaFoldDB" id="A0A1Y6K6Z2"/>
<reference evidence="5" key="1">
    <citation type="submission" date="2017-05" db="EMBL/GenBank/DDBJ databases">
        <authorList>
            <person name="Kirkegaard R."/>
            <person name="Mcilroy J S."/>
        </authorList>
    </citation>
    <scope>NUCLEOTIDE SEQUENCE [LARGE SCALE GENOMIC DNA]</scope>
</reference>
<evidence type="ECO:0000313" key="5">
    <source>
        <dbReference type="Proteomes" id="UP000195514"/>
    </source>
</evidence>
<dbReference type="PANTHER" id="PTHR33392:SF6">
    <property type="entry name" value="POLYISOPRENYL-TEICHOIC ACID--PEPTIDOGLYCAN TEICHOIC ACID TRANSFERASE TAGU"/>
    <property type="match status" value="1"/>
</dbReference>
<evidence type="ECO:0000259" key="3">
    <source>
        <dbReference type="Pfam" id="PF03816"/>
    </source>
</evidence>
<feature type="transmembrane region" description="Helical" evidence="2">
    <location>
        <begin position="12"/>
        <end position="33"/>
    </location>
</feature>
<keyword evidence="2" id="KW-0472">Membrane</keyword>
<evidence type="ECO:0000256" key="1">
    <source>
        <dbReference type="ARBA" id="ARBA00006068"/>
    </source>
</evidence>
<dbReference type="Pfam" id="PF03816">
    <property type="entry name" value="LytR_cpsA_psr"/>
    <property type="match status" value="1"/>
</dbReference>
<accession>A0A1Y6K6Z2</accession>
<comment type="similarity">
    <text evidence="1">Belongs to the LytR/CpsA/Psr (LCP) family.</text>
</comment>
<dbReference type="KEGG" id="abat:CFX1CAM_1294"/>
<dbReference type="NCBIfam" id="TIGR00350">
    <property type="entry name" value="lytR_cpsA_psr"/>
    <property type="match status" value="1"/>
</dbReference>
<evidence type="ECO:0000313" key="4">
    <source>
        <dbReference type="EMBL" id="SMX54359.1"/>
    </source>
</evidence>
<keyword evidence="2" id="KW-1133">Transmembrane helix</keyword>
<dbReference type="Gene3D" id="3.40.630.190">
    <property type="entry name" value="LCP protein"/>
    <property type="match status" value="1"/>
</dbReference>
<gene>
    <name evidence="4" type="ORF">CFX1CAM_1294</name>
</gene>
<evidence type="ECO:0000256" key="2">
    <source>
        <dbReference type="SAM" id="Phobius"/>
    </source>
</evidence>
<feature type="domain" description="Cell envelope-related transcriptional attenuator" evidence="3">
    <location>
        <begin position="91"/>
        <end position="239"/>
    </location>
</feature>
<dbReference type="PANTHER" id="PTHR33392">
    <property type="entry name" value="POLYISOPRENYL-TEICHOIC ACID--PEPTIDOGLYCAN TEICHOIC ACID TRANSFERASE TAGU"/>
    <property type="match status" value="1"/>
</dbReference>